<dbReference type="Pfam" id="PF00583">
    <property type="entry name" value="Acetyltransf_1"/>
    <property type="match status" value="1"/>
</dbReference>
<dbReference type="SUPFAM" id="SSF55729">
    <property type="entry name" value="Acyl-CoA N-acyltransferases (Nat)"/>
    <property type="match status" value="1"/>
</dbReference>
<dbReference type="EMBL" id="CP003229">
    <property type="protein sequence ID" value="AEW98290.1"/>
    <property type="molecule type" value="Genomic_DNA"/>
</dbReference>
<organism evidence="4 5">
    <name type="scientific">Streptantibioticus cattleyicolor (strain ATCC 35852 / DSM 46488 / JCM 4925 / NBRC 14057 / NRRL 8057)</name>
    <name type="common">Streptomyces cattleya</name>
    <dbReference type="NCBI Taxonomy" id="1003195"/>
    <lineage>
        <taxon>Bacteria</taxon>
        <taxon>Bacillati</taxon>
        <taxon>Actinomycetota</taxon>
        <taxon>Actinomycetes</taxon>
        <taxon>Kitasatosporales</taxon>
        <taxon>Streptomycetaceae</taxon>
        <taxon>Streptantibioticus</taxon>
    </lineage>
</organism>
<keyword evidence="2" id="KW-0012">Acyltransferase</keyword>
<evidence type="ECO:0000256" key="2">
    <source>
        <dbReference type="ARBA" id="ARBA00023315"/>
    </source>
</evidence>
<dbReference type="PATRIC" id="fig|1003195.11.peg.1576"/>
<dbReference type="InterPro" id="IPR000182">
    <property type="entry name" value="GNAT_dom"/>
</dbReference>
<dbReference type="PANTHER" id="PTHR43877">
    <property type="entry name" value="AMINOALKYLPHOSPHONATE N-ACETYLTRANSFERASE-RELATED-RELATED"/>
    <property type="match status" value="1"/>
</dbReference>
<dbReference type="RefSeq" id="WP_014152074.1">
    <property type="nucleotide sequence ID" value="NC_016113.1"/>
</dbReference>
<feature type="domain" description="N-acetyltransferase" evidence="3">
    <location>
        <begin position="8"/>
        <end position="161"/>
    </location>
</feature>
<accession>F8JLJ3</accession>
<keyword evidence="5" id="KW-1185">Reference proteome</keyword>
<dbReference type="KEGG" id="scy:SCATT_p00970"/>
<keyword evidence="4" id="KW-0614">Plasmid</keyword>
<name>F8JLJ3_STREN</name>
<dbReference type="PANTHER" id="PTHR43877:SF2">
    <property type="entry name" value="AMINOALKYLPHOSPHONATE N-ACETYLTRANSFERASE-RELATED"/>
    <property type="match status" value="1"/>
</dbReference>
<sequence>MTTDTTKIELRPARPEDGAAIADVWYRGWCDAHLGNVPDALVALRTRESFDARVVPRIADTVVAVVGGQVAGFVTVIGDEVEQVYVAERHRGGGVATALLDEAERMVAAGGHRRAWLVVVPGNARARAFYARQGWTDEGPYDHVAPDGQEAVTVPTHRYVKPVTGHTG</sequence>
<dbReference type="PROSITE" id="PS51186">
    <property type="entry name" value="GNAT"/>
    <property type="match status" value="1"/>
</dbReference>
<dbReference type="AlphaFoldDB" id="F8JLJ3"/>
<dbReference type="HOGENOM" id="CLU_013985_18_7_11"/>
<dbReference type="InterPro" id="IPR016181">
    <property type="entry name" value="Acyl_CoA_acyltransferase"/>
</dbReference>
<protein>
    <submittedName>
        <fullName evidence="4">GCN5-related N-acetyltransferase</fullName>
    </submittedName>
</protein>
<dbReference type="Proteomes" id="UP000007842">
    <property type="component" value="Plasmid pSCATT"/>
</dbReference>
<dbReference type="KEGG" id="sct:SCAT_p1627"/>
<dbReference type="Gene3D" id="3.40.630.30">
    <property type="match status" value="1"/>
</dbReference>
<dbReference type="CDD" id="cd04301">
    <property type="entry name" value="NAT_SF"/>
    <property type="match status" value="1"/>
</dbReference>
<accession>G8XE27</accession>
<proteinExistence type="predicted"/>
<evidence type="ECO:0000259" key="3">
    <source>
        <dbReference type="PROSITE" id="PS51186"/>
    </source>
</evidence>
<geneLocation type="plasmid" evidence="4 5">
    <name>pSCATT</name>
</geneLocation>
<keyword evidence="1 4" id="KW-0808">Transferase</keyword>
<dbReference type="OrthoDB" id="5243635at2"/>
<reference evidence="5" key="1">
    <citation type="submission" date="2011-12" db="EMBL/GenBank/DDBJ databases">
        <title>Complete genome sequence of Streptomyces cattleya strain DSM 46488.</title>
        <authorList>
            <person name="Ou H.-Y."/>
            <person name="Li P."/>
            <person name="Zhao C."/>
            <person name="O'Hagan D."/>
            <person name="Deng Z."/>
        </authorList>
    </citation>
    <scope>NUCLEOTIDE SEQUENCE [LARGE SCALE GENOMIC DNA]</scope>
    <source>
        <strain evidence="5">ATCC 35852 / DSM 46488 / JCM 4925 / NBRC 14057 / NRRL 8057</strain>
        <plasmid evidence="5">Plasmid pSCATT</plasmid>
    </source>
</reference>
<evidence type="ECO:0000256" key="1">
    <source>
        <dbReference type="ARBA" id="ARBA00022679"/>
    </source>
</evidence>
<gene>
    <name evidence="4" type="ordered locus">SCATT_p00970</name>
</gene>
<dbReference type="GO" id="GO:0016747">
    <property type="term" value="F:acyltransferase activity, transferring groups other than amino-acyl groups"/>
    <property type="evidence" value="ECO:0007669"/>
    <property type="project" value="InterPro"/>
</dbReference>
<evidence type="ECO:0000313" key="5">
    <source>
        <dbReference type="Proteomes" id="UP000007842"/>
    </source>
</evidence>
<dbReference type="InterPro" id="IPR050832">
    <property type="entry name" value="Bact_Acetyltransf"/>
</dbReference>
<evidence type="ECO:0000313" key="4">
    <source>
        <dbReference type="EMBL" id="AEW98290.1"/>
    </source>
</evidence>